<sequence>MFKMRCCVCGSTHTKKNGVRKGLQLYKCQDCGYQFRSGSQVSNDELWTAYQQQKQTIKELSVRFKISVSTVKRRLHDIKCEWVQPPLKG</sequence>
<feature type="non-terminal residue" evidence="1">
    <location>
        <position position="89"/>
    </location>
</feature>
<dbReference type="EMBL" id="ACUZ02000027">
    <property type="protein sequence ID" value="EFB32245.1"/>
    <property type="molecule type" value="Genomic_DNA"/>
</dbReference>
<gene>
    <name evidence="1" type="ORF">HMPREF0971_01525</name>
</gene>
<comment type="caution">
    <text evidence="1">The sequence shown here is derived from an EMBL/GenBank/DDBJ whole genome shotgun (WGS) entry which is preliminary data.</text>
</comment>
<dbReference type="AlphaFoldDB" id="D1QRC1"/>
<organism evidence="1 2">
    <name type="scientific">Segatella oris F0302</name>
    <dbReference type="NCBI Taxonomy" id="649760"/>
    <lineage>
        <taxon>Bacteria</taxon>
        <taxon>Pseudomonadati</taxon>
        <taxon>Bacteroidota</taxon>
        <taxon>Bacteroidia</taxon>
        <taxon>Bacteroidales</taxon>
        <taxon>Prevotellaceae</taxon>
        <taxon>Segatella</taxon>
    </lineage>
</organism>
<evidence type="ECO:0000313" key="1">
    <source>
        <dbReference type="EMBL" id="EFB32245.1"/>
    </source>
</evidence>
<proteinExistence type="predicted"/>
<evidence type="ECO:0000313" key="2">
    <source>
        <dbReference type="Proteomes" id="UP000004079"/>
    </source>
</evidence>
<name>D1QRC1_9BACT</name>
<dbReference type="HOGENOM" id="CLU_2710776_0_0_10"/>
<accession>D1QRC1</accession>
<reference evidence="1 2" key="1">
    <citation type="submission" date="2009-11" db="EMBL/GenBank/DDBJ databases">
        <authorList>
            <person name="Weinstock G."/>
            <person name="Sodergren E."/>
            <person name="Clifton S."/>
            <person name="Fulton L."/>
            <person name="Fulton B."/>
            <person name="Courtney L."/>
            <person name="Fronick C."/>
            <person name="Harrison M."/>
            <person name="Strong C."/>
            <person name="Farmer C."/>
            <person name="Delahaunty K."/>
            <person name="Markovic C."/>
            <person name="Hall O."/>
            <person name="Minx P."/>
            <person name="Tomlinson C."/>
            <person name="Mitreva M."/>
            <person name="Nelson J."/>
            <person name="Hou S."/>
            <person name="Wollam A."/>
            <person name="Pepin K.H."/>
            <person name="Johnson M."/>
            <person name="Bhonagiri V."/>
            <person name="Nash W.E."/>
            <person name="Warren W."/>
            <person name="Chinwalla A."/>
            <person name="Mardis E.R."/>
            <person name="Wilson R.K."/>
        </authorList>
    </citation>
    <scope>NUCLEOTIDE SEQUENCE [LARGE SCALE GENOMIC DNA]</scope>
    <source>
        <strain evidence="1 2">F0302</strain>
    </source>
</reference>
<evidence type="ECO:0008006" key="3">
    <source>
        <dbReference type="Google" id="ProtNLM"/>
    </source>
</evidence>
<protein>
    <recommendedName>
        <fullName evidence="3">Insertion element protein</fullName>
    </recommendedName>
</protein>
<dbReference type="Proteomes" id="UP000004079">
    <property type="component" value="Unassembled WGS sequence"/>
</dbReference>